<feature type="signal peptide" evidence="2">
    <location>
        <begin position="1"/>
        <end position="22"/>
    </location>
</feature>
<comment type="caution">
    <text evidence="5">The sequence shown here is derived from an EMBL/GenBank/DDBJ whole genome shotgun (WGS) entry which is preliminary data.</text>
</comment>
<protein>
    <submittedName>
        <fullName evidence="5">Fibronectin type III domain-containing protein</fullName>
    </submittedName>
</protein>
<dbReference type="Gene3D" id="2.60.40.680">
    <property type="match status" value="1"/>
</dbReference>
<reference evidence="6" key="1">
    <citation type="journal article" date="2019" name="Int. J. Syst. Evol. Microbiol.">
        <title>The Global Catalogue of Microorganisms (GCM) 10K type strain sequencing project: providing services to taxonomists for standard genome sequencing and annotation.</title>
        <authorList>
            <consortium name="The Broad Institute Genomics Platform"/>
            <consortium name="The Broad Institute Genome Sequencing Center for Infectious Disease"/>
            <person name="Wu L."/>
            <person name="Ma J."/>
        </authorList>
    </citation>
    <scope>NUCLEOTIDE SEQUENCE [LARGE SCALE GENOMIC DNA]</scope>
    <source>
        <strain evidence="6">CCUG 53270</strain>
    </source>
</reference>
<dbReference type="SUPFAM" id="SSF49384">
    <property type="entry name" value="Carbohydrate-binding domain"/>
    <property type="match status" value="1"/>
</dbReference>
<dbReference type="SMART" id="SM00060">
    <property type="entry name" value="FN3"/>
    <property type="match status" value="2"/>
</dbReference>
<dbReference type="InterPro" id="IPR016134">
    <property type="entry name" value="Dockerin_dom"/>
</dbReference>
<evidence type="ECO:0000259" key="4">
    <source>
        <dbReference type="PROSITE" id="PS51766"/>
    </source>
</evidence>
<dbReference type="Gene3D" id="2.60.40.10">
    <property type="entry name" value="Immunoglobulins"/>
    <property type="match status" value="2"/>
</dbReference>
<dbReference type="InterPro" id="IPR003961">
    <property type="entry name" value="FN3_dom"/>
</dbReference>
<dbReference type="PROSITE" id="PS00018">
    <property type="entry name" value="EF_HAND_1"/>
    <property type="match status" value="2"/>
</dbReference>
<dbReference type="Proteomes" id="UP001597180">
    <property type="component" value="Unassembled WGS sequence"/>
</dbReference>
<dbReference type="CDD" id="cd00063">
    <property type="entry name" value="FN3"/>
    <property type="match status" value="2"/>
</dbReference>
<dbReference type="PROSITE" id="PS50853">
    <property type="entry name" value="FN3"/>
    <property type="match status" value="2"/>
</dbReference>
<dbReference type="RefSeq" id="WP_345587809.1">
    <property type="nucleotide sequence ID" value="NZ_BAABJG010000014.1"/>
</dbReference>
<dbReference type="PROSITE" id="PS51766">
    <property type="entry name" value="DOCKERIN"/>
    <property type="match status" value="1"/>
</dbReference>
<dbReference type="InterPro" id="IPR002102">
    <property type="entry name" value="Cohesin_dom"/>
</dbReference>
<dbReference type="Pfam" id="PF00963">
    <property type="entry name" value="Cohesin"/>
    <property type="match status" value="1"/>
</dbReference>
<dbReference type="Gene3D" id="1.10.1330.10">
    <property type="entry name" value="Dockerin domain"/>
    <property type="match status" value="1"/>
</dbReference>
<feature type="domain" description="Dockerin" evidence="4">
    <location>
        <begin position="506"/>
        <end position="570"/>
    </location>
</feature>
<feature type="domain" description="Fibronectin type-III" evidence="3">
    <location>
        <begin position="187"/>
        <end position="274"/>
    </location>
</feature>
<keyword evidence="2" id="KW-0732">Signal</keyword>
<dbReference type="SUPFAM" id="SSF49265">
    <property type="entry name" value="Fibronectin type III"/>
    <property type="match status" value="1"/>
</dbReference>
<dbReference type="Pfam" id="PF00404">
    <property type="entry name" value="Dockerin_1"/>
    <property type="match status" value="1"/>
</dbReference>
<dbReference type="PANTHER" id="PTHR13817">
    <property type="entry name" value="TITIN"/>
    <property type="match status" value="1"/>
</dbReference>
<dbReference type="SUPFAM" id="SSF63446">
    <property type="entry name" value="Type I dockerin domain"/>
    <property type="match status" value="1"/>
</dbReference>
<dbReference type="CDD" id="cd08547">
    <property type="entry name" value="Type_II_cohesin"/>
    <property type="match status" value="1"/>
</dbReference>
<dbReference type="InterPro" id="IPR018247">
    <property type="entry name" value="EF_Hand_1_Ca_BS"/>
</dbReference>
<feature type="chain" id="PRO_5046086860" evidence="2">
    <location>
        <begin position="23"/>
        <end position="570"/>
    </location>
</feature>
<sequence length="570" mass="63448">MKCYSKSLIAVFIMFLSLFLFASFAQAQAGDNDRPTFNSLQLSSNQASPDQPVTIAADVTPPALKSLNISSITAKADESVTITADVYDESEQIYVYGGYKPINSNRYYNKNFSLFRNDQGQFSGTIHFDSADSKGVYILDYITLQDYHGNQYTIRHSTTSKEETANIRYEDLSRYFIYYDATVPMWPSDNVLTVTNSTYTSADLQWQHAVSLYEINHYNIYKDGNRIDTVSGNVYKYHVDGLSQGGSYRFMVEANNEWGNSINNPTTTVTTGVYFDTTPPYWNPGAKLTVTEASYNSIKLSWDPAHDNVGVKQYLIYSDGAHYATLDSSITSYNIYNLVPNSIIRFEVKAMDYAGNITNHGLAIIYKVPDVISTSPEAYFETNGEFIQAGSTFDVNIGVKDAVDLYGFLLKLDYDPNMFEIEQIELHSEFGSENVDAIVGINEPGAAQFDLTGVLLGNVQGKYGNIKLVTVKLNALRNGNGSLSLSSESQISDSKGQLTILNPVSSSIHVGDLDFNRDGQVNLSDLVIISHYNDVRMGNPLYDPLFDLNNDGVIDKIDIQYVADKIVKKN</sequence>
<dbReference type="EMBL" id="JBHTLU010000036">
    <property type="protein sequence ID" value="MFD1223777.1"/>
    <property type="molecule type" value="Genomic_DNA"/>
</dbReference>
<keyword evidence="1" id="KW-0677">Repeat</keyword>
<evidence type="ECO:0000256" key="2">
    <source>
        <dbReference type="SAM" id="SignalP"/>
    </source>
</evidence>
<evidence type="ECO:0000313" key="5">
    <source>
        <dbReference type="EMBL" id="MFD1223777.1"/>
    </source>
</evidence>
<evidence type="ECO:0000256" key="1">
    <source>
        <dbReference type="ARBA" id="ARBA00022737"/>
    </source>
</evidence>
<dbReference type="PANTHER" id="PTHR13817:SF73">
    <property type="entry name" value="FIBRONECTIN TYPE-III DOMAIN-CONTAINING PROTEIN"/>
    <property type="match status" value="1"/>
</dbReference>
<dbReference type="InterPro" id="IPR050964">
    <property type="entry name" value="Striated_Muscle_Regulatory"/>
</dbReference>
<gene>
    <name evidence="5" type="ORF">ACFQ4B_27005</name>
</gene>
<dbReference type="InterPro" id="IPR002105">
    <property type="entry name" value="Dockerin_1_rpt"/>
</dbReference>
<dbReference type="InterPro" id="IPR008965">
    <property type="entry name" value="CBM2/CBM3_carb-bd_dom_sf"/>
</dbReference>
<dbReference type="InterPro" id="IPR013783">
    <property type="entry name" value="Ig-like_fold"/>
</dbReference>
<evidence type="ECO:0000313" key="6">
    <source>
        <dbReference type="Proteomes" id="UP001597180"/>
    </source>
</evidence>
<dbReference type="Pfam" id="PF00041">
    <property type="entry name" value="fn3"/>
    <property type="match status" value="2"/>
</dbReference>
<accession>A0ABW3UTH2</accession>
<organism evidence="5 6">
    <name type="scientific">Paenibacillus vulneris</name>
    <dbReference type="NCBI Taxonomy" id="1133364"/>
    <lineage>
        <taxon>Bacteria</taxon>
        <taxon>Bacillati</taxon>
        <taxon>Bacillota</taxon>
        <taxon>Bacilli</taxon>
        <taxon>Bacillales</taxon>
        <taxon>Paenibacillaceae</taxon>
        <taxon>Paenibacillus</taxon>
    </lineage>
</organism>
<evidence type="ECO:0000259" key="3">
    <source>
        <dbReference type="PROSITE" id="PS50853"/>
    </source>
</evidence>
<proteinExistence type="predicted"/>
<name>A0ABW3UTH2_9BACL</name>
<dbReference type="InterPro" id="IPR036439">
    <property type="entry name" value="Dockerin_dom_sf"/>
</dbReference>
<feature type="domain" description="Fibronectin type-III" evidence="3">
    <location>
        <begin position="284"/>
        <end position="371"/>
    </location>
</feature>
<dbReference type="InterPro" id="IPR036116">
    <property type="entry name" value="FN3_sf"/>
</dbReference>
<keyword evidence="6" id="KW-1185">Reference proteome</keyword>